<evidence type="ECO:0000313" key="4">
    <source>
        <dbReference type="EMBL" id="PZX94925.1"/>
    </source>
</evidence>
<comment type="caution">
    <text evidence="4">The sequence shown here is derived from an EMBL/GenBank/DDBJ whole genome shotgun (WGS) entry which is preliminary data.</text>
</comment>
<reference evidence="4 5" key="1">
    <citation type="submission" date="2018-06" db="EMBL/GenBank/DDBJ databases">
        <title>Flavobacterium sp IMCC34762, genome.</title>
        <authorList>
            <person name="Joung Y."/>
            <person name="Cho J."/>
            <person name="Song J."/>
        </authorList>
    </citation>
    <scope>NUCLEOTIDE SEQUENCE [LARGE SCALE GENOMIC DNA]</scope>
    <source>
        <strain evidence="4 5">IMCC34762</strain>
    </source>
</reference>
<protein>
    <recommendedName>
        <fullName evidence="3">Bacterial surface antigen (D15) domain-containing protein</fullName>
    </recommendedName>
</protein>
<sequence>MSFSKRNLLLFFIVTSSFSSFSQKIDFRSDSLDMKQILKSIFIKKDTAKKKEPSKIAFSLIPAPDMKSSEGGLVVSFVTTFFLDENHETTKMSEVYFTPTTSFSGQYSFPIQSYIFTKENKYNFIGDYRYMIYPQFTYGLGGNSSKDPQSEVHYQQIRFYQFVTRKIKGDFGLGLGFQLDNYQNISEDSKISEPTDFNIYQEGDYSDDLSSGMAFQALYDSRKNILNPKQGYYFEADYRINSKVFGSHAEWKSIYVDARKYHSFSETHHKVLATRVFYWAVFDGKPHYLDLPSIGWDRYGKTGRGFTRNRYRSNSLLYLETEYRTDITRNGFFGAVFYGNLSSVSNLDTYHFDNWNPAVGTGLRIKWNKINDCNLVLDYGISKDDWTFRVALSENF</sequence>
<evidence type="ECO:0000256" key="1">
    <source>
        <dbReference type="ARBA" id="ARBA00004370"/>
    </source>
</evidence>
<evidence type="ECO:0000259" key="3">
    <source>
        <dbReference type="Pfam" id="PF01103"/>
    </source>
</evidence>
<dbReference type="Pfam" id="PF01103">
    <property type="entry name" value="Omp85"/>
    <property type="match status" value="1"/>
</dbReference>
<proteinExistence type="predicted"/>
<name>A0A2W7UNI3_9FLAO</name>
<feature type="domain" description="Bacterial surface antigen (D15)" evidence="3">
    <location>
        <begin position="114"/>
        <end position="381"/>
    </location>
</feature>
<dbReference type="InterPro" id="IPR000184">
    <property type="entry name" value="Bac_surfAg_D15"/>
</dbReference>
<accession>A0A2W7UNI3</accession>
<dbReference type="OrthoDB" id="621220at2"/>
<dbReference type="EMBL" id="QKXH01000002">
    <property type="protein sequence ID" value="PZX94925.1"/>
    <property type="molecule type" value="Genomic_DNA"/>
</dbReference>
<dbReference type="Gene3D" id="2.40.160.50">
    <property type="entry name" value="membrane protein fhac: a member of the omp85/tpsb transporter family"/>
    <property type="match status" value="1"/>
</dbReference>
<dbReference type="RefSeq" id="WP_111409019.1">
    <property type="nucleotide sequence ID" value="NZ_QKXH01000002.1"/>
</dbReference>
<comment type="subcellular location">
    <subcellularLocation>
        <location evidence="1">Membrane</location>
    </subcellularLocation>
</comment>
<gene>
    <name evidence="4" type="ORF">DOS84_05085</name>
</gene>
<organism evidence="4 5">
    <name type="scientific">Flavobacterium aquariorum</name>
    <dbReference type="NCBI Taxonomy" id="2217670"/>
    <lineage>
        <taxon>Bacteria</taxon>
        <taxon>Pseudomonadati</taxon>
        <taxon>Bacteroidota</taxon>
        <taxon>Flavobacteriia</taxon>
        <taxon>Flavobacteriales</taxon>
        <taxon>Flavobacteriaceae</taxon>
        <taxon>Flavobacterium</taxon>
    </lineage>
</organism>
<keyword evidence="5" id="KW-1185">Reference proteome</keyword>
<dbReference type="GO" id="GO:0019867">
    <property type="term" value="C:outer membrane"/>
    <property type="evidence" value="ECO:0007669"/>
    <property type="project" value="InterPro"/>
</dbReference>
<dbReference type="Proteomes" id="UP000249177">
    <property type="component" value="Unassembled WGS sequence"/>
</dbReference>
<dbReference type="AlphaFoldDB" id="A0A2W7UNI3"/>
<keyword evidence="2" id="KW-0472">Membrane</keyword>
<evidence type="ECO:0000313" key="5">
    <source>
        <dbReference type="Proteomes" id="UP000249177"/>
    </source>
</evidence>
<evidence type="ECO:0000256" key="2">
    <source>
        <dbReference type="ARBA" id="ARBA00023136"/>
    </source>
</evidence>